<accession>A0A4Y2A9J5</accession>
<evidence type="ECO:0000256" key="1">
    <source>
        <dbReference type="ARBA" id="ARBA00004141"/>
    </source>
</evidence>
<protein>
    <submittedName>
        <fullName evidence="7">Protein unc-93 A</fullName>
    </submittedName>
</protein>
<dbReference type="SUPFAM" id="SSF103473">
    <property type="entry name" value="MFS general substrate transporter"/>
    <property type="match status" value="2"/>
</dbReference>
<sequence>MEKSNQTKILSKSRIVKNLIVLSSSYLLLSIAYEGLIILQTTMNKEKGIGTASAAVNYIAYGLSSLLFSSFLVKKLGAKIAQLLGIALYLPYITSNFYPTWITMIPSAVFRGLGCTLVMAAQATYINESSVLFCKNDNHGGTSNSASNIVPRYENSGFDKPIKTLESDQQNLQELSACHLLNKTHNGAISSAKISMCHEKKESHLDAVNEKINGSQQTAKYQSYVNSTKAFFFGIYGFLYFSAFIWSNLISHYVFKTSEIESYNKTSSCSCGVSFCSSNEECFNNSIEQVRDRTRYLLTSLFVACGVLALFPIFLFLDSMDKAKESVSVSWNHILATVKCMKKKDHLLLIPFTTSTTISRGFYMADFTKSFITCAWSISHVGLITVIYGVASSLSSISSGVLIKYFGRRSVMTLCQIINIANFIFLCLWSPDAQQTYLFYLQGCIFGIIAGIYHTQLRGHFSFQMPPTHIHPKLIRIDPRSRNGDVTWSSTSFQMPPTHIHPKLIRSNLRSRNGDVTWSSTSFQMPPTHIHPKLIRSNLRSRNGDVTWSSTSFQTPNFNFQIDY</sequence>
<feature type="transmembrane region" description="Helical" evidence="6">
    <location>
        <begin position="437"/>
        <end position="455"/>
    </location>
</feature>
<evidence type="ECO:0000256" key="6">
    <source>
        <dbReference type="SAM" id="Phobius"/>
    </source>
</evidence>
<keyword evidence="8" id="KW-1185">Reference proteome</keyword>
<dbReference type="Proteomes" id="UP000499080">
    <property type="component" value="Unassembled WGS sequence"/>
</dbReference>
<comment type="subcellular location">
    <subcellularLocation>
        <location evidence="1">Membrane</location>
        <topology evidence="1">Multi-pass membrane protein</topology>
    </subcellularLocation>
</comment>
<keyword evidence="3 6" id="KW-0812">Transmembrane</keyword>
<comment type="similarity">
    <text evidence="2">Belongs to the unc-93 family.</text>
</comment>
<evidence type="ECO:0000313" key="8">
    <source>
        <dbReference type="Proteomes" id="UP000499080"/>
    </source>
</evidence>
<feature type="transmembrane region" description="Helical" evidence="6">
    <location>
        <begin position="370"/>
        <end position="391"/>
    </location>
</feature>
<evidence type="ECO:0000256" key="4">
    <source>
        <dbReference type="ARBA" id="ARBA00022989"/>
    </source>
</evidence>
<dbReference type="PANTHER" id="PTHR19444">
    <property type="entry name" value="UNC-93 RELATED"/>
    <property type="match status" value="1"/>
</dbReference>
<dbReference type="EMBL" id="BGPR01000010">
    <property type="protein sequence ID" value="GBL76428.1"/>
    <property type="molecule type" value="Genomic_DNA"/>
</dbReference>
<feature type="transmembrane region" description="Helical" evidence="6">
    <location>
        <begin position="411"/>
        <end position="431"/>
    </location>
</feature>
<proteinExistence type="inferred from homology"/>
<dbReference type="AlphaFoldDB" id="A0A4Y2A9J5"/>
<organism evidence="7 8">
    <name type="scientific">Araneus ventricosus</name>
    <name type="common">Orbweaver spider</name>
    <name type="synonym">Epeira ventricosa</name>
    <dbReference type="NCBI Taxonomy" id="182803"/>
    <lineage>
        <taxon>Eukaryota</taxon>
        <taxon>Metazoa</taxon>
        <taxon>Ecdysozoa</taxon>
        <taxon>Arthropoda</taxon>
        <taxon>Chelicerata</taxon>
        <taxon>Arachnida</taxon>
        <taxon>Araneae</taxon>
        <taxon>Araneomorphae</taxon>
        <taxon>Entelegynae</taxon>
        <taxon>Araneoidea</taxon>
        <taxon>Araneidae</taxon>
        <taxon>Araneus</taxon>
    </lineage>
</organism>
<dbReference type="Pfam" id="PF05978">
    <property type="entry name" value="UNC-93"/>
    <property type="match status" value="1"/>
</dbReference>
<name>A0A4Y2A9J5_ARAVE</name>
<dbReference type="InterPro" id="IPR010291">
    <property type="entry name" value="Ion_channel_UNC-93"/>
</dbReference>
<evidence type="ECO:0000256" key="2">
    <source>
        <dbReference type="ARBA" id="ARBA00009172"/>
    </source>
</evidence>
<dbReference type="Gene3D" id="1.20.1250.20">
    <property type="entry name" value="MFS general substrate transporter like domains"/>
    <property type="match status" value="2"/>
</dbReference>
<reference evidence="7 8" key="1">
    <citation type="journal article" date="2019" name="Sci. Rep.">
        <title>Orb-weaving spider Araneus ventricosus genome elucidates the spidroin gene catalogue.</title>
        <authorList>
            <person name="Kono N."/>
            <person name="Nakamura H."/>
            <person name="Ohtoshi R."/>
            <person name="Moran D.A.P."/>
            <person name="Shinohara A."/>
            <person name="Yoshida Y."/>
            <person name="Fujiwara M."/>
            <person name="Mori M."/>
            <person name="Tomita M."/>
            <person name="Arakawa K."/>
        </authorList>
    </citation>
    <scope>NUCLEOTIDE SEQUENCE [LARGE SCALE GENOMIC DNA]</scope>
</reference>
<evidence type="ECO:0000256" key="3">
    <source>
        <dbReference type="ARBA" id="ARBA00022692"/>
    </source>
</evidence>
<comment type="caution">
    <text evidence="7">The sequence shown here is derived from an EMBL/GenBank/DDBJ whole genome shotgun (WGS) entry which is preliminary data.</text>
</comment>
<feature type="transmembrane region" description="Helical" evidence="6">
    <location>
        <begin position="55"/>
        <end position="73"/>
    </location>
</feature>
<dbReference type="InterPro" id="IPR051951">
    <property type="entry name" value="UNC-93_regulatory"/>
</dbReference>
<feature type="transmembrane region" description="Helical" evidence="6">
    <location>
        <begin position="347"/>
        <end position="364"/>
    </location>
</feature>
<keyword evidence="5 6" id="KW-0472">Membrane</keyword>
<feature type="transmembrane region" description="Helical" evidence="6">
    <location>
        <begin position="20"/>
        <end position="43"/>
    </location>
</feature>
<dbReference type="OrthoDB" id="78663at2759"/>
<dbReference type="InterPro" id="IPR036259">
    <property type="entry name" value="MFS_trans_sf"/>
</dbReference>
<feature type="transmembrane region" description="Helical" evidence="6">
    <location>
        <begin position="230"/>
        <end position="255"/>
    </location>
</feature>
<evidence type="ECO:0000256" key="5">
    <source>
        <dbReference type="ARBA" id="ARBA00023136"/>
    </source>
</evidence>
<dbReference type="GO" id="GO:0016020">
    <property type="term" value="C:membrane"/>
    <property type="evidence" value="ECO:0007669"/>
    <property type="project" value="UniProtKB-SubCell"/>
</dbReference>
<gene>
    <name evidence="7" type="primary">unc93a_4</name>
    <name evidence="7" type="ORF">AVEN_53198_1</name>
</gene>
<dbReference type="PANTHER" id="PTHR19444:SF13">
    <property type="entry name" value="PROTEIN UNC-93 HOMOLOG A"/>
    <property type="match status" value="1"/>
</dbReference>
<evidence type="ECO:0000313" key="7">
    <source>
        <dbReference type="EMBL" id="GBL76428.1"/>
    </source>
</evidence>
<feature type="transmembrane region" description="Helical" evidence="6">
    <location>
        <begin position="80"/>
        <end position="98"/>
    </location>
</feature>
<feature type="transmembrane region" description="Helical" evidence="6">
    <location>
        <begin position="296"/>
        <end position="317"/>
    </location>
</feature>
<keyword evidence="4 6" id="KW-1133">Transmembrane helix</keyword>